<dbReference type="GeneID" id="30031624"/>
<feature type="compositionally biased region" description="Basic and acidic residues" evidence="8">
    <location>
        <begin position="851"/>
        <end position="860"/>
    </location>
</feature>
<evidence type="ECO:0000256" key="6">
    <source>
        <dbReference type="ARBA" id="ARBA00023136"/>
    </source>
</evidence>
<feature type="compositionally biased region" description="Polar residues" evidence="8">
    <location>
        <begin position="724"/>
        <end position="734"/>
    </location>
</feature>
<feature type="compositionally biased region" description="Acidic residues" evidence="8">
    <location>
        <begin position="823"/>
        <end position="833"/>
    </location>
</feature>
<comment type="caution">
    <text evidence="10">The sequence shown here is derived from an EMBL/GenBank/DDBJ whole genome shotgun (WGS) entry which is preliminary data.</text>
</comment>
<protein>
    <recommendedName>
        <fullName evidence="7">AP-3 complex subunit delta</fullName>
    </recommendedName>
</protein>
<feature type="compositionally biased region" description="Basic residues" evidence="8">
    <location>
        <begin position="1031"/>
        <end position="1043"/>
    </location>
</feature>
<dbReference type="PANTHER" id="PTHR22781">
    <property type="entry name" value="DELTA ADAPTIN-RELATED"/>
    <property type="match status" value="1"/>
</dbReference>
<dbReference type="InterPro" id="IPR017105">
    <property type="entry name" value="AP3_complex_dsu"/>
</dbReference>
<feature type="region of interest" description="Disordered" evidence="8">
    <location>
        <begin position="983"/>
        <end position="1043"/>
    </location>
</feature>
<dbReference type="OrthoDB" id="10264595at2759"/>
<evidence type="ECO:0000256" key="5">
    <source>
        <dbReference type="ARBA" id="ARBA00022927"/>
    </source>
</evidence>
<evidence type="ECO:0000259" key="9">
    <source>
        <dbReference type="Pfam" id="PF01602"/>
    </source>
</evidence>
<dbReference type="Proteomes" id="UP000092555">
    <property type="component" value="Unassembled WGS sequence"/>
</dbReference>
<dbReference type="GO" id="GO:0005794">
    <property type="term" value="C:Golgi apparatus"/>
    <property type="evidence" value="ECO:0007669"/>
    <property type="project" value="UniProtKB-SubCell"/>
</dbReference>
<dbReference type="InterPro" id="IPR016024">
    <property type="entry name" value="ARM-type_fold"/>
</dbReference>
<keyword evidence="3 7" id="KW-0813">Transport</keyword>
<dbReference type="GO" id="GO:0010008">
    <property type="term" value="C:endosome membrane"/>
    <property type="evidence" value="ECO:0007669"/>
    <property type="project" value="TreeGrafter"/>
</dbReference>
<accession>A0A1A0HJW2</accession>
<feature type="compositionally biased region" description="Acidic residues" evidence="8">
    <location>
        <begin position="702"/>
        <end position="719"/>
    </location>
</feature>
<feature type="compositionally biased region" description="Basic residues" evidence="8">
    <location>
        <begin position="901"/>
        <end position="910"/>
    </location>
</feature>
<dbReference type="GO" id="GO:0006896">
    <property type="term" value="P:Golgi to vacuole transport"/>
    <property type="evidence" value="ECO:0007669"/>
    <property type="project" value="TreeGrafter"/>
</dbReference>
<sequence length="1043" mass="117889">MAVLFQSSEVLARLKPFGITFEKSLTDLIKGIRAHSKDSPEALSTFLANAIQECKEELVTTDLEVKATAVLKLAYLEMYGFDMSWCNFHILEVMSSLKFQQKRIGYLAATQSFKSEQDLLILATNQFKKDLNSHNHIEIGLALSGIATIVTPNLAKDIVEDIVMKLTHSKPYIRKKAVLALFKIFLQYPESWKAALPRVIEKLDDPDVAVVSATITVVCEISKKHPSFFLAYLPKFFTILEDTSNNWLIIRILKLFQSLLKIEPRMKKRIMPSIVSLMSKTDATSLIYESINCIVDGSMISPESSRDKEVAKMCIDHLLKFFHQNDSNLRFVGLLALIKILHVFPSFIHKLSEVSSVIYLCIQDDDIIIKRKALEICHYLVTEDNITNLVKTLLLQILPENTSAHCPETFKLEITSKILEITSANNYGNIPNFKWYVVALKELLNMTLLAESSRLVDDGKVILSRDVLLMIASKLGNEFKSLAMKVPSIRPYIISKVVMEYVKNVRLLQTCPILMKDLYWVMGEYLDDYGLIETESGDDLDSTTSLSQKVTLFNLFVNKHIDEKLLGDAMFPISSELPVLPNADVISSIIEALVKLFSSIVTDYEKLYSSKKELSYDKYCELSYFLLKLIRFFEHWESNTCYEVQERCSSWLEYLKLCFDSLKVDDVEGVKRLETEELQYYEKLLLDASQDDALSRNSDELQSSDESEASDDSSDEDKEGVEPSESSHIAGSHQTDFEDESNGGDTADRTQSLQGNEFESSQLPALLTKILPSFFKSYPLNPISALAQSRIQVPADLDLEAVIQIPPAYCFQEDNKVAAFDLSDESGNESSEEVADRELLARDRLDRMKDDPYYLKSSDKKKPRNKKSRIVSLEDDRLVSGSGAPSEVPSLIDLSEAPSGKSKKSKKVKKEKVLVLAEDSLGDDKEGAMLGPEKKEKKLKKNKLIIDTLNLDALNLDSPDVELDLSSKPYEYEVDLNQLRSQFADESMKKAGKEKKRSKKREKTKAIEAVEPIVDKNSEAGSDHLVSIPQKSKKKKKRAVIQE</sequence>
<keyword evidence="11" id="KW-1185">Reference proteome</keyword>
<dbReference type="RefSeq" id="XP_018714791.1">
    <property type="nucleotide sequence ID" value="XM_018858648.1"/>
</dbReference>
<evidence type="ECO:0000256" key="2">
    <source>
        <dbReference type="ARBA" id="ARBA00006613"/>
    </source>
</evidence>
<dbReference type="STRING" id="869754.A0A1A0HJW2"/>
<evidence type="ECO:0000313" key="10">
    <source>
        <dbReference type="EMBL" id="OBA24310.1"/>
    </source>
</evidence>
<evidence type="ECO:0000256" key="1">
    <source>
        <dbReference type="ARBA" id="ARBA00004308"/>
    </source>
</evidence>
<dbReference type="Pfam" id="PF01602">
    <property type="entry name" value="Adaptin_N"/>
    <property type="match status" value="1"/>
</dbReference>
<feature type="region of interest" description="Disordered" evidence="8">
    <location>
        <begin position="851"/>
        <end position="910"/>
    </location>
</feature>
<organism evidence="10 11">
    <name type="scientific">Metschnikowia bicuspidata var. bicuspidata NRRL YB-4993</name>
    <dbReference type="NCBI Taxonomy" id="869754"/>
    <lineage>
        <taxon>Eukaryota</taxon>
        <taxon>Fungi</taxon>
        <taxon>Dikarya</taxon>
        <taxon>Ascomycota</taxon>
        <taxon>Saccharomycotina</taxon>
        <taxon>Pichiomycetes</taxon>
        <taxon>Metschnikowiaceae</taxon>
        <taxon>Metschnikowia</taxon>
    </lineage>
</organism>
<dbReference type="EMBL" id="LXTC01000001">
    <property type="protein sequence ID" value="OBA24310.1"/>
    <property type="molecule type" value="Genomic_DNA"/>
</dbReference>
<dbReference type="PANTHER" id="PTHR22781:SF12">
    <property type="entry name" value="AP-3 COMPLEX SUBUNIT DELTA-1"/>
    <property type="match status" value="1"/>
</dbReference>
<dbReference type="SUPFAM" id="SSF48371">
    <property type="entry name" value="ARM repeat"/>
    <property type="match status" value="1"/>
</dbReference>
<name>A0A1A0HJW2_9ASCO</name>
<dbReference type="InterPro" id="IPR002553">
    <property type="entry name" value="Clathrin/coatomer_adapt-like_N"/>
</dbReference>
<feature type="region of interest" description="Disordered" evidence="8">
    <location>
        <begin position="693"/>
        <end position="751"/>
    </location>
</feature>
<evidence type="ECO:0000256" key="4">
    <source>
        <dbReference type="ARBA" id="ARBA00022737"/>
    </source>
</evidence>
<feature type="compositionally biased region" description="Basic residues" evidence="8">
    <location>
        <begin position="992"/>
        <end position="1003"/>
    </location>
</feature>
<proteinExistence type="inferred from homology"/>
<keyword evidence="4" id="KW-0677">Repeat</keyword>
<dbReference type="GO" id="GO:0006623">
    <property type="term" value="P:protein targeting to vacuole"/>
    <property type="evidence" value="ECO:0007669"/>
    <property type="project" value="TreeGrafter"/>
</dbReference>
<dbReference type="AlphaFoldDB" id="A0A1A0HJW2"/>
<dbReference type="InterPro" id="IPR011989">
    <property type="entry name" value="ARM-like"/>
</dbReference>
<comment type="subunit">
    <text evidence="7">Adaptor protein complex 3 (AP-3) is a heterotetramer.</text>
</comment>
<feature type="compositionally biased region" description="Basic and acidic residues" evidence="8">
    <location>
        <begin position="1004"/>
        <end position="1022"/>
    </location>
</feature>
<comment type="function">
    <text evidence="7">Part of the AP-3 complex, an adaptor-related complex which is not clathrin-associated. The complex is associated with the Golgi region as well as more peripheral structures. It facilitates the budding of vesicles from the Golgi membrane.</text>
</comment>
<comment type="similarity">
    <text evidence="2 7">Belongs to the adaptor complexes large subunit family.</text>
</comment>
<keyword evidence="6" id="KW-0472">Membrane</keyword>
<evidence type="ECO:0000256" key="3">
    <source>
        <dbReference type="ARBA" id="ARBA00022448"/>
    </source>
</evidence>
<evidence type="ECO:0000313" key="11">
    <source>
        <dbReference type="Proteomes" id="UP000092555"/>
    </source>
</evidence>
<feature type="domain" description="Clathrin/coatomer adaptor adaptin-like N-terminal" evidence="9">
    <location>
        <begin position="51"/>
        <end position="656"/>
    </location>
</feature>
<evidence type="ECO:0000256" key="8">
    <source>
        <dbReference type="SAM" id="MobiDB-lite"/>
    </source>
</evidence>
<reference evidence="10 11" key="1">
    <citation type="submission" date="2016-05" db="EMBL/GenBank/DDBJ databases">
        <title>Comparative genomics of biotechnologically important yeasts.</title>
        <authorList>
            <consortium name="DOE Joint Genome Institute"/>
            <person name="Riley R."/>
            <person name="Haridas S."/>
            <person name="Wolfe K.H."/>
            <person name="Lopes M.R."/>
            <person name="Hittinger C.T."/>
            <person name="Goker M."/>
            <person name="Salamov A."/>
            <person name="Wisecaver J."/>
            <person name="Long T.M."/>
            <person name="Aerts A.L."/>
            <person name="Barry K."/>
            <person name="Choi C."/>
            <person name="Clum A."/>
            <person name="Coughlan A.Y."/>
            <person name="Deshpande S."/>
            <person name="Douglass A.P."/>
            <person name="Hanson S.J."/>
            <person name="Klenk H.-P."/>
            <person name="LaButti K."/>
            <person name="Lapidus A."/>
            <person name="Lindquist E."/>
            <person name="Lipzen A."/>
            <person name="Meier-kolthoff J.P."/>
            <person name="Ohm R.A."/>
            <person name="Otillar R.P."/>
            <person name="Pangilinan J."/>
            <person name="Peng Y."/>
            <person name="Rokas A."/>
            <person name="Rosa C.A."/>
            <person name="Scheuner C."/>
            <person name="Sibirny A.A."/>
            <person name="Slot J.C."/>
            <person name="Stielow J.B."/>
            <person name="Sun H."/>
            <person name="Kurtzman C.P."/>
            <person name="Blackwell M."/>
            <person name="Grigoriev I.V."/>
            <person name="Jeffries T.W."/>
        </authorList>
    </citation>
    <scope>NUCLEOTIDE SEQUENCE [LARGE SCALE GENOMIC DNA]</scope>
    <source>
        <strain evidence="10 11">NRRL YB-4993</strain>
    </source>
</reference>
<dbReference type="GO" id="GO:0030123">
    <property type="term" value="C:AP-3 adaptor complex"/>
    <property type="evidence" value="ECO:0007669"/>
    <property type="project" value="InterPro"/>
</dbReference>
<evidence type="ECO:0000256" key="7">
    <source>
        <dbReference type="PIRNR" id="PIRNR037092"/>
    </source>
</evidence>
<keyword evidence="7" id="KW-0333">Golgi apparatus</keyword>
<gene>
    <name evidence="10" type="ORF">METBIDRAFT_77132</name>
</gene>
<dbReference type="Gene3D" id="1.25.10.10">
    <property type="entry name" value="Leucine-rich Repeat Variant"/>
    <property type="match status" value="1"/>
</dbReference>
<feature type="region of interest" description="Disordered" evidence="8">
    <location>
        <begin position="823"/>
        <end position="842"/>
    </location>
</feature>
<dbReference type="PIRSF" id="PIRSF037092">
    <property type="entry name" value="AP3_complex_delta"/>
    <property type="match status" value="1"/>
</dbReference>
<comment type="subcellular location">
    <subcellularLocation>
        <location evidence="1">Endomembrane system</location>
    </subcellularLocation>
    <subcellularLocation>
        <location evidence="7">Golgi apparatus</location>
    </subcellularLocation>
</comment>
<keyword evidence="5 7" id="KW-0653">Protein transport</keyword>